<feature type="transmembrane region" description="Helical" evidence="6">
    <location>
        <begin position="174"/>
        <end position="194"/>
    </location>
</feature>
<feature type="transmembrane region" description="Helical" evidence="6">
    <location>
        <begin position="110"/>
        <end position="129"/>
    </location>
</feature>
<evidence type="ECO:0000256" key="4">
    <source>
        <dbReference type="ARBA" id="ARBA00022989"/>
    </source>
</evidence>
<feature type="transmembrane region" description="Helical" evidence="6">
    <location>
        <begin position="56"/>
        <end position="76"/>
    </location>
</feature>
<dbReference type="GO" id="GO:0022857">
    <property type="term" value="F:transmembrane transporter activity"/>
    <property type="evidence" value="ECO:0007669"/>
    <property type="project" value="InterPro"/>
</dbReference>
<feature type="transmembrane region" description="Helical" evidence="6">
    <location>
        <begin position="223"/>
        <end position="241"/>
    </location>
</feature>
<name>K9H3T5_9PROT</name>
<keyword evidence="9" id="KW-1185">Reference proteome</keyword>
<feature type="transmembrane region" description="Helical" evidence="6">
    <location>
        <begin position="294"/>
        <end position="316"/>
    </location>
</feature>
<keyword evidence="5 6" id="KW-0472">Membrane</keyword>
<sequence>MTTAANGHETLSLRGVIARVFLPFALGYFLSYLFRSVNAVIAPYLREDVGLTAGDLGLLTSAYFLAFAAAQLPIGLALDRLGPRKVEGVLLIFAAIGAGLFAVADSVGALVAARALIGLGVAACLMAALKAMTQWFPLDKLPVVNGIVVASGGVGALAATAPTEWAVEAIGWRPVFGVLALATVAAAVILWAVVPDRKRPADVPEETLPQALGKLGVIFKSRAFWRVAPAVAMNQGGFMAIQGLWAGPWLRDVAGLPKGEAATVLLFIAVAMVCGQIGIGLIAERLGRLGVSTLTVVAVCMAGFIGTEVLVAVGWTAAPLPLWMAFGFLGTVGILCYAVLSRQFSTALAGRSNTSVNLTMFIAAFAFQWGMGAIIDLWPADAEGRYPAEAYGAAIGAVVVLQVAAWVWLILPRRQS</sequence>
<dbReference type="SUPFAM" id="SSF103473">
    <property type="entry name" value="MFS general substrate transporter"/>
    <property type="match status" value="1"/>
</dbReference>
<feature type="transmembrane region" description="Helical" evidence="6">
    <location>
        <begin position="261"/>
        <end position="282"/>
    </location>
</feature>
<dbReference type="InterPro" id="IPR011701">
    <property type="entry name" value="MFS"/>
</dbReference>
<dbReference type="eggNOG" id="COG2814">
    <property type="taxonomic scope" value="Bacteria"/>
</dbReference>
<dbReference type="Pfam" id="PF07690">
    <property type="entry name" value="MFS_1"/>
    <property type="match status" value="1"/>
</dbReference>
<dbReference type="InterPro" id="IPR036259">
    <property type="entry name" value="MFS_trans_sf"/>
</dbReference>
<reference evidence="8 9" key="1">
    <citation type="journal article" date="2013" name="Genome Announc.">
        <title>Draft Genome Sequence of an Alphaproteobacterium, Caenispirillum salinarum AK4(T), Isolated from a Solar Saltern.</title>
        <authorList>
            <person name="Khatri I."/>
            <person name="Singh A."/>
            <person name="Korpole S."/>
            <person name="Pinnaka A.K."/>
            <person name="Subramanian S."/>
        </authorList>
    </citation>
    <scope>NUCLEOTIDE SEQUENCE [LARGE SCALE GENOMIC DNA]</scope>
    <source>
        <strain evidence="8 9">AK4</strain>
    </source>
</reference>
<comment type="caution">
    <text evidence="8">The sequence shown here is derived from an EMBL/GenBank/DDBJ whole genome shotgun (WGS) entry which is preliminary data.</text>
</comment>
<accession>K9H3T5</accession>
<feature type="transmembrane region" description="Helical" evidence="6">
    <location>
        <begin position="88"/>
        <end position="104"/>
    </location>
</feature>
<keyword evidence="3 6" id="KW-0812">Transmembrane</keyword>
<dbReference type="AlphaFoldDB" id="K9H3T5"/>
<comment type="subcellular location">
    <subcellularLocation>
        <location evidence="1">Cell membrane</location>
        <topology evidence="1">Multi-pass membrane protein</topology>
    </subcellularLocation>
</comment>
<dbReference type="Gene3D" id="1.20.1250.20">
    <property type="entry name" value="MFS general substrate transporter like domains"/>
    <property type="match status" value="2"/>
</dbReference>
<dbReference type="GO" id="GO:0005886">
    <property type="term" value="C:plasma membrane"/>
    <property type="evidence" value="ECO:0007669"/>
    <property type="project" value="UniProtKB-SubCell"/>
</dbReference>
<feature type="transmembrane region" description="Helical" evidence="6">
    <location>
        <begin position="390"/>
        <end position="411"/>
    </location>
</feature>
<dbReference type="PANTHER" id="PTHR43124:SF3">
    <property type="entry name" value="CHLORAMPHENICOL EFFLUX PUMP RV0191"/>
    <property type="match status" value="1"/>
</dbReference>
<gene>
    <name evidence="8" type="ORF">C882_3276</name>
</gene>
<proteinExistence type="predicted"/>
<evidence type="ECO:0000256" key="5">
    <source>
        <dbReference type="ARBA" id="ARBA00023136"/>
    </source>
</evidence>
<evidence type="ECO:0000256" key="2">
    <source>
        <dbReference type="ARBA" id="ARBA00022475"/>
    </source>
</evidence>
<evidence type="ECO:0000256" key="3">
    <source>
        <dbReference type="ARBA" id="ARBA00022692"/>
    </source>
</evidence>
<dbReference type="InterPro" id="IPR020846">
    <property type="entry name" value="MFS_dom"/>
</dbReference>
<evidence type="ECO:0000313" key="8">
    <source>
        <dbReference type="EMBL" id="EKV32212.1"/>
    </source>
</evidence>
<evidence type="ECO:0000313" key="9">
    <source>
        <dbReference type="Proteomes" id="UP000009881"/>
    </source>
</evidence>
<keyword evidence="2" id="KW-1003">Cell membrane</keyword>
<dbReference type="STRING" id="1238182.C882_3276"/>
<feature type="domain" description="Major facilitator superfamily (MFS) profile" evidence="7">
    <location>
        <begin position="20"/>
        <end position="415"/>
    </location>
</feature>
<dbReference type="PROSITE" id="PS50850">
    <property type="entry name" value="MFS"/>
    <property type="match status" value="1"/>
</dbReference>
<dbReference type="PANTHER" id="PTHR43124">
    <property type="entry name" value="PURINE EFFLUX PUMP PBUE"/>
    <property type="match status" value="1"/>
</dbReference>
<evidence type="ECO:0000256" key="1">
    <source>
        <dbReference type="ARBA" id="ARBA00004651"/>
    </source>
</evidence>
<dbReference type="Proteomes" id="UP000009881">
    <property type="component" value="Unassembled WGS sequence"/>
</dbReference>
<dbReference type="InterPro" id="IPR050189">
    <property type="entry name" value="MFS_Efflux_Transporters"/>
</dbReference>
<evidence type="ECO:0000256" key="6">
    <source>
        <dbReference type="SAM" id="Phobius"/>
    </source>
</evidence>
<evidence type="ECO:0000259" key="7">
    <source>
        <dbReference type="PROSITE" id="PS50850"/>
    </source>
</evidence>
<feature type="transmembrane region" description="Helical" evidence="6">
    <location>
        <begin position="141"/>
        <end position="162"/>
    </location>
</feature>
<keyword evidence="4 6" id="KW-1133">Transmembrane helix</keyword>
<dbReference type="PATRIC" id="fig|1238182.3.peg.1024"/>
<feature type="transmembrane region" description="Helical" evidence="6">
    <location>
        <begin position="20"/>
        <end position="44"/>
    </location>
</feature>
<dbReference type="EMBL" id="ANHY01000004">
    <property type="protein sequence ID" value="EKV32212.1"/>
    <property type="molecule type" value="Genomic_DNA"/>
</dbReference>
<protein>
    <submittedName>
        <fullName evidence="8">Major facilitator superfamily</fullName>
    </submittedName>
</protein>
<feature type="transmembrane region" description="Helical" evidence="6">
    <location>
        <begin position="360"/>
        <end position="378"/>
    </location>
</feature>
<organism evidence="8 9">
    <name type="scientific">Caenispirillum salinarum AK4</name>
    <dbReference type="NCBI Taxonomy" id="1238182"/>
    <lineage>
        <taxon>Bacteria</taxon>
        <taxon>Pseudomonadati</taxon>
        <taxon>Pseudomonadota</taxon>
        <taxon>Alphaproteobacteria</taxon>
        <taxon>Rhodospirillales</taxon>
        <taxon>Novispirillaceae</taxon>
        <taxon>Caenispirillum</taxon>
    </lineage>
</organism>
<dbReference type="RefSeq" id="WP_009539473.1">
    <property type="nucleotide sequence ID" value="NZ_ANHY01000004.1"/>
</dbReference>
<feature type="transmembrane region" description="Helical" evidence="6">
    <location>
        <begin position="322"/>
        <end position="340"/>
    </location>
</feature>